<protein>
    <submittedName>
        <fullName evidence="2">Uncharacterized protein</fullName>
    </submittedName>
</protein>
<gene>
    <name evidence="1" type="ORF">MM171A00961_0005</name>
    <name evidence="2" type="ORF">MM171B00429_0006</name>
</gene>
<proteinExistence type="predicted"/>
<dbReference type="EMBL" id="MT143658">
    <property type="protein sequence ID" value="QJA99595.1"/>
    <property type="molecule type" value="Genomic_DNA"/>
</dbReference>
<accession>A0A6M3MAB7</accession>
<sequence>MTELLKVWFYDVNEKFNDGKGFQMGVTVEVESLEELIPDDRVAVVRRQVYKTCVEVVNHIGVGALRCASTGGLLDCEYMVGLCSRFDSSDRSIV</sequence>
<evidence type="ECO:0000313" key="2">
    <source>
        <dbReference type="EMBL" id="QJB04188.1"/>
    </source>
</evidence>
<organism evidence="2">
    <name type="scientific">viral metagenome</name>
    <dbReference type="NCBI Taxonomy" id="1070528"/>
    <lineage>
        <taxon>unclassified sequences</taxon>
        <taxon>metagenomes</taxon>
        <taxon>organismal metagenomes</taxon>
    </lineage>
</organism>
<dbReference type="AlphaFoldDB" id="A0A6M3MAB7"/>
<dbReference type="EMBL" id="MT143875">
    <property type="protein sequence ID" value="QJB04188.1"/>
    <property type="molecule type" value="Genomic_DNA"/>
</dbReference>
<evidence type="ECO:0000313" key="1">
    <source>
        <dbReference type="EMBL" id="QJA99595.1"/>
    </source>
</evidence>
<name>A0A6M3MAB7_9ZZZZ</name>
<reference evidence="2" key="1">
    <citation type="submission" date="2020-03" db="EMBL/GenBank/DDBJ databases">
        <title>The deep terrestrial virosphere.</title>
        <authorList>
            <person name="Holmfeldt K."/>
            <person name="Nilsson E."/>
            <person name="Simone D."/>
            <person name="Lopez-Fernandez M."/>
            <person name="Wu X."/>
            <person name="de Brujin I."/>
            <person name="Lundin D."/>
            <person name="Andersson A."/>
            <person name="Bertilsson S."/>
            <person name="Dopson M."/>
        </authorList>
    </citation>
    <scope>NUCLEOTIDE SEQUENCE</scope>
    <source>
        <strain evidence="1">MM171A00961</strain>
        <strain evidence="2">MM171B00429</strain>
    </source>
</reference>